<keyword evidence="4" id="KW-1185">Reference proteome</keyword>
<accession>A0ABR8A7I0</accession>
<evidence type="ECO:0000256" key="1">
    <source>
        <dbReference type="SAM" id="MobiDB-lite"/>
    </source>
</evidence>
<dbReference type="RefSeq" id="WP_190545350.1">
    <property type="nucleotide sequence ID" value="NZ_CAWPNO010000035.1"/>
</dbReference>
<feature type="compositionally biased region" description="Polar residues" evidence="1">
    <location>
        <begin position="161"/>
        <end position="173"/>
    </location>
</feature>
<feature type="region of interest" description="Disordered" evidence="1">
    <location>
        <begin position="160"/>
        <end position="182"/>
    </location>
</feature>
<organism evidence="3 4">
    <name type="scientific">Calothrix parietina FACHB-288</name>
    <dbReference type="NCBI Taxonomy" id="2692896"/>
    <lineage>
        <taxon>Bacteria</taxon>
        <taxon>Bacillati</taxon>
        <taxon>Cyanobacteriota</taxon>
        <taxon>Cyanophyceae</taxon>
        <taxon>Nostocales</taxon>
        <taxon>Calotrichaceae</taxon>
        <taxon>Calothrix</taxon>
    </lineage>
</organism>
<protein>
    <recommendedName>
        <fullName evidence="2">Contractile injection system tube protein N-terminal domain-containing protein</fullName>
    </recommendedName>
</protein>
<dbReference type="InterPro" id="IPR045361">
    <property type="entry name" value="CIS_tube_prot_N"/>
</dbReference>
<reference evidence="3 4" key="1">
    <citation type="journal article" date="2020" name="ISME J.">
        <title>Comparative genomics reveals insights into cyanobacterial evolution and habitat adaptation.</title>
        <authorList>
            <person name="Chen M.Y."/>
            <person name="Teng W.K."/>
            <person name="Zhao L."/>
            <person name="Hu C.X."/>
            <person name="Zhou Y.K."/>
            <person name="Han B.P."/>
            <person name="Song L.R."/>
            <person name="Shu W.S."/>
        </authorList>
    </citation>
    <scope>NUCLEOTIDE SEQUENCE [LARGE SCALE GENOMIC DNA]</scope>
    <source>
        <strain evidence="3 4">FACHB-288</strain>
    </source>
</reference>
<feature type="domain" description="Contractile injection system tube protein N-terminal" evidence="2">
    <location>
        <begin position="18"/>
        <end position="159"/>
    </location>
</feature>
<name>A0ABR8A7I0_9CYAN</name>
<gene>
    <name evidence="3" type="ORF">H6G24_10255</name>
</gene>
<evidence type="ECO:0000313" key="4">
    <source>
        <dbReference type="Proteomes" id="UP000658514"/>
    </source>
</evidence>
<evidence type="ECO:0000259" key="2">
    <source>
        <dbReference type="Pfam" id="PF19266"/>
    </source>
</evidence>
<sequence>MANPSIFIPTKRNPQLQKAKLVGYNGEAPDIEVMFNPTEISFTRTVSWKSDPGNRGTTLLPKVNFSGVEPFKFTLKQLLFDTYETKKSVIDEHINIIKKGVETIEGNPDKRPPVYIFTWGTEYFYCVITSLTYNLTMFLTDGTPVRAMVDIALQEVDKNNLPGNRQSASTGSDRAQDSRLSK</sequence>
<comment type="caution">
    <text evidence="3">The sequence shown here is derived from an EMBL/GenBank/DDBJ whole genome shotgun (WGS) entry which is preliminary data.</text>
</comment>
<dbReference type="EMBL" id="JACJQH010000013">
    <property type="protein sequence ID" value="MBD2195871.1"/>
    <property type="molecule type" value="Genomic_DNA"/>
</dbReference>
<proteinExistence type="predicted"/>
<dbReference type="Pfam" id="PF19266">
    <property type="entry name" value="CIS_tube"/>
    <property type="match status" value="1"/>
</dbReference>
<dbReference type="Proteomes" id="UP000658514">
    <property type="component" value="Unassembled WGS sequence"/>
</dbReference>
<evidence type="ECO:0000313" key="3">
    <source>
        <dbReference type="EMBL" id="MBD2195871.1"/>
    </source>
</evidence>